<gene>
    <name evidence="3" type="ORF">NIES267_21860</name>
</gene>
<accession>A0A1Z4LN99</accession>
<dbReference type="EMBL" id="AP018227">
    <property type="protein sequence ID" value="BAY82702.1"/>
    <property type="molecule type" value="Genomic_DNA"/>
</dbReference>
<keyword evidence="2" id="KW-0732">Signal</keyword>
<organism evidence="3 4">
    <name type="scientific">Calothrix parasitica NIES-267</name>
    <dbReference type="NCBI Taxonomy" id="1973488"/>
    <lineage>
        <taxon>Bacteria</taxon>
        <taxon>Bacillati</taxon>
        <taxon>Cyanobacteriota</taxon>
        <taxon>Cyanophyceae</taxon>
        <taxon>Nostocales</taxon>
        <taxon>Calotrichaceae</taxon>
        <taxon>Calothrix</taxon>
    </lineage>
</organism>
<protein>
    <recommendedName>
        <fullName evidence="5">Exosortase, PEP-CTERM interaction domain protein</fullName>
    </recommendedName>
</protein>
<evidence type="ECO:0000256" key="2">
    <source>
        <dbReference type="SAM" id="SignalP"/>
    </source>
</evidence>
<evidence type="ECO:0000256" key="1">
    <source>
        <dbReference type="SAM" id="MobiDB-lite"/>
    </source>
</evidence>
<reference evidence="3 4" key="1">
    <citation type="submission" date="2017-06" db="EMBL/GenBank/DDBJ databases">
        <title>Genome sequencing of cyanobaciteial culture collection at National Institute for Environmental Studies (NIES).</title>
        <authorList>
            <person name="Hirose Y."/>
            <person name="Shimura Y."/>
            <person name="Fujisawa T."/>
            <person name="Nakamura Y."/>
            <person name="Kawachi M."/>
        </authorList>
    </citation>
    <scope>NUCLEOTIDE SEQUENCE [LARGE SCALE GENOMIC DNA]</scope>
    <source>
        <strain evidence="3 4">NIES-267</strain>
    </source>
</reference>
<dbReference type="OrthoDB" id="7063485at2"/>
<dbReference type="Proteomes" id="UP000218418">
    <property type="component" value="Chromosome"/>
</dbReference>
<evidence type="ECO:0008006" key="5">
    <source>
        <dbReference type="Google" id="ProtNLM"/>
    </source>
</evidence>
<dbReference type="AlphaFoldDB" id="A0A1Z4LN99"/>
<evidence type="ECO:0000313" key="4">
    <source>
        <dbReference type="Proteomes" id="UP000218418"/>
    </source>
</evidence>
<feature type="region of interest" description="Disordered" evidence="1">
    <location>
        <begin position="194"/>
        <end position="215"/>
    </location>
</feature>
<keyword evidence="4" id="KW-1185">Reference proteome</keyword>
<proteinExistence type="predicted"/>
<feature type="chain" id="PRO_5013210038" description="Exosortase, PEP-CTERM interaction domain protein" evidence="2">
    <location>
        <begin position="25"/>
        <end position="248"/>
    </location>
</feature>
<feature type="signal peptide" evidence="2">
    <location>
        <begin position="1"/>
        <end position="24"/>
    </location>
</feature>
<sequence length="248" mass="25992">MNKKIFPIFIAFTLFGFLPQKANAASLTPTNFDDLNLGATIIGPVGPEVETSLVNPVNLGLGDLTSSVSCPPGFTSCVPPENPQGTIYTYVHQVTPGVDFPNDAPFPSPENTTPFNDVQEFSLGFDAAGFNGVAGYSFSQTENALGADASFDIKQLDDGSLAWNVSGGAGWDTDTLNPQTITFFWQTTQAPSGPGGIYTASNNSSSGSGNGPLPTPVQTVPEHKGILGLLAISTLGSVSVFKRRKQQL</sequence>
<evidence type="ECO:0000313" key="3">
    <source>
        <dbReference type="EMBL" id="BAY82702.1"/>
    </source>
</evidence>
<name>A0A1Z4LN99_9CYAN</name>